<evidence type="ECO:0000313" key="1">
    <source>
        <dbReference type="EMBL" id="KZV86191.1"/>
    </source>
</evidence>
<protein>
    <submittedName>
        <fullName evidence="1">Uncharacterized protein</fullName>
    </submittedName>
</protein>
<reference evidence="1 2" key="1">
    <citation type="journal article" date="2016" name="Mol. Biol. Evol.">
        <title>Comparative Genomics of Early-Diverging Mushroom-Forming Fungi Provides Insights into the Origins of Lignocellulose Decay Capabilities.</title>
        <authorList>
            <person name="Nagy L.G."/>
            <person name="Riley R."/>
            <person name="Tritt A."/>
            <person name="Adam C."/>
            <person name="Daum C."/>
            <person name="Floudas D."/>
            <person name="Sun H."/>
            <person name="Yadav J.S."/>
            <person name="Pangilinan J."/>
            <person name="Larsson K.H."/>
            <person name="Matsuura K."/>
            <person name="Barry K."/>
            <person name="Labutti K."/>
            <person name="Kuo R."/>
            <person name="Ohm R.A."/>
            <person name="Bhattacharya S.S."/>
            <person name="Shirouzu T."/>
            <person name="Yoshinaga Y."/>
            <person name="Martin F.M."/>
            <person name="Grigoriev I.V."/>
            <person name="Hibbett D.S."/>
        </authorList>
    </citation>
    <scope>NUCLEOTIDE SEQUENCE [LARGE SCALE GENOMIC DNA]</scope>
    <source>
        <strain evidence="1 2">HHB12029</strain>
    </source>
</reference>
<keyword evidence="2" id="KW-1185">Reference proteome</keyword>
<dbReference type="EMBL" id="KV426163">
    <property type="protein sequence ID" value="KZV86191.1"/>
    <property type="molecule type" value="Genomic_DNA"/>
</dbReference>
<evidence type="ECO:0000313" key="2">
    <source>
        <dbReference type="Proteomes" id="UP000077266"/>
    </source>
</evidence>
<dbReference type="Proteomes" id="UP000077266">
    <property type="component" value="Unassembled WGS sequence"/>
</dbReference>
<gene>
    <name evidence="1" type="ORF">EXIGLDRAFT_229988</name>
</gene>
<organism evidence="1 2">
    <name type="scientific">Exidia glandulosa HHB12029</name>
    <dbReference type="NCBI Taxonomy" id="1314781"/>
    <lineage>
        <taxon>Eukaryota</taxon>
        <taxon>Fungi</taxon>
        <taxon>Dikarya</taxon>
        <taxon>Basidiomycota</taxon>
        <taxon>Agaricomycotina</taxon>
        <taxon>Agaricomycetes</taxon>
        <taxon>Auriculariales</taxon>
        <taxon>Exidiaceae</taxon>
        <taxon>Exidia</taxon>
    </lineage>
</organism>
<proteinExistence type="predicted"/>
<dbReference type="InParanoid" id="A0A165E6Q2"/>
<dbReference type="AlphaFoldDB" id="A0A165E6Q2"/>
<sequence length="120" mass="13576">MLQQDLQRLSNLIRDVEDIHLPDLDNDSLIRAAIALQRATDDAKLCVEQGSEKIRATWSPLTVDIAPTLAELERSRSRMLDLLEKPAEPRIVYVAAQTSPTDPTATRAHMRALLWIVLFF</sequence>
<name>A0A165E6Q2_EXIGL</name>
<accession>A0A165E6Q2</accession>